<evidence type="ECO:0000259" key="2">
    <source>
        <dbReference type="SMART" id="SM01137"/>
    </source>
</evidence>
<dbReference type="EMBL" id="JAAKFY010000014">
    <property type="protein sequence ID" value="KAF3846191.1"/>
    <property type="molecule type" value="Genomic_DNA"/>
</dbReference>
<feature type="compositionally biased region" description="Polar residues" evidence="1">
    <location>
        <begin position="189"/>
        <end position="199"/>
    </location>
</feature>
<sequence>MQDRAMMGSWAEGREGEYGTSRIPGWELWLNQPQEAALLGSRPSISSAHAGYDITLRNLLQVLGEDGDSEEDHVKEKLKLVQDFLHVDAQDQLTSLEDKMNKSEISMEIYISKVKALLGKELHLEKGSHVDDVEQNGKTNGSSNGSQKDENTEDVTMDVQEEEEAVKSPTASKGKGGRKSKANSDTKKSPASSRVTRNSGKQPTILSMFSKVCVYDFLYCLVLCSQLQQV</sequence>
<dbReference type="OrthoDB" id="5376140at2759"/>
<name>A0A7J5YB49_DISMA</name>
<feature type="region of interest" description="Disordered" evidence="1">
    <location>
        <begin position="128"/>
        <end position="199"/>
    </location>
</feature>
<evidence type="ECO:0000313" key="3">
    <source>
        <dbReference type="EMBL" id="KAF3846191.1"/>
    </source>
</evidence>
<proteinExistence type="predicted"/>
<evidence type="ECO:0000313" key="4">
    <source>
        <dbReference type="Proteomes" id="UP000518266"/>
    </source>
</evidence>
<feature type="compositionally biased region" description="Acidic residues" evidence="1">
    <location>
        <begin position="151"/>
        <end position="164"/>
    </location>
</feature>
<protein>
    <recommendedName>
        <fullName evidence="2">DMAP1-binding domain-containing protein</fullName>
    </recommendedName>
</protein>
<gene>
    <name evidence="3" type="ORF">F7725_003269</name>
</gene>
<feature type="compositionally biased region" description="Polar residues" evidence="1">
    <location>
        <begin position="136"/>
        <end position="146"/>
    </location>
</feature>
<organism evidence="3 4">
    <name type="scientific">Dissostichus mawsoni</name>
    <name type="common">Antarctic cod</name>
    <dbReference type="NCBI Taxonomy" id="36200"/>
    <lineage>
        <taxon>Eukaryota</taxon>
        <taxon>Metazoa</taxon>
        <taxon>Chordata</taxon>
        <taxon>Craniata</taxon>
        <taxon>Vertebrata</taxon>
        <taxon>Euteleostomi</taxon>
        <taxon>Actinopterygii</taxon>
        <taxon>Neopterygii</taxon>
        <taxon>Teleostei</taxon>
        <taxon>Neoteleostei</taxon>
        <taxon>Acanthomorphata</taxon>
        <taxon>Eupercaria</taxon>
        <taxon>Perciformes</taxon>
        <taxon>Notothenioidei</taxon>
        <taxon>Nototheniidae</taxon>
        <taxon>Dissostichus</taxon>
    </lineage>
</organism>
<evidence type="ECO:0000256" key="1">
    <source>
        <dbReference type="SAM" id="MobiDB-lite"/>
    </source>
</evidence>
<dbReference type="SMART" id="SM01137">
    <property type="entry name" value="DMAP_binding"/>
    <property type="match status" value="1"/>
</dbReference>
<accession>A0A7J5YB49</accession>
<dbReference type="InterPro" id="IPR010506">
    <property type="entry name" value="DMAP1-bd"/>
</dbReference>
<feature type="domain" description="DMAP1-binding" evidence="2">
    <location>
        <begin position="53"/>
        <end position="138"/>
    </location>
</feature>
<comment type="caution">
    <text evidence="3">The sequence shown here is derived from an EMBL/GenBank/DDBJ whole genome shotgun (WGS) entry which is preliminary data.</text>
</comment>
<dbReference type="AlphaFoldDB" id="A0A7J5YB49"/>
<reference evidence="3 4" key="1">
    <citation type="submission" date="2020-03" db="EMBL/GenBank/DDBJ databases">
        <title>Dissostichus mawsoni Genome sequencing and assembly.</title>
        <authorList>
            <person name="Park H."/>
        </authorList>
    </citation>
    <scope>NUCLEOTIDE SEQUENCE [LARGE SCALE GENOMIC DNA]</scope>
    <source>
        <strain evidence="3">DM0001</strain>
        <tissue evidence="3">Muscle</tissue>
    </source>
</reference>
<dbReference type="Proteomes" id="UP000518266">
    <property type="component" value="Unassembled WGS sequence"/>
</dbReference>
<keyword evidence="4" id="KW-1185">Reference proteome</keyword>
<dbReference type="Pfam" id="PF06464">
    <property type="entry name" value="DMAP_binding"/>
    <property type="match status" value="1"/>
</dbReference>